<keyword evidence="4" id="KW-1185">Reference proteome</keyword>
<dbReference type="AlphaFoldDB" id="A0A6L5Z1V2"/>
<evidence type="ECO:0000313" key="3">
    <source>
        <dbReference type="EMBL" id="MSU90543.1"/>
    </source>
</evidence>
<evidence type="ECO:0000259" key="2">
    <source>
        <dbReference type="Pfam" id="PF22725"/>
    </source>
</evidence>
<dbReference type="Gene3D" id="3.30.360.10">
    <property type="entry name" value="Dihydrodipicolinate Reductase, domain 2"/>
    <property type="match status" value="1"/>
</dbReference>
<dbReference type="EMBL" id="WIND01000010">
    <property type="protein sequence ID" value="MSU90543.1"/>
    <property type="molecule type" value="Genomic_DNA"/>
</dbReference>
<dbReference type="Proteomes" id="UP000474957">
    <property type="component" value="Unassembled WGS sequence"/>
</dbReference>
<accession>A0A6L5Z1V2</accession>
<dbReference type="SUPFAM" id="SSF55347">
    <property type="entry name" value="Glyceraldehyde-3-phosphate dehydrogenase-like, C-terminal domain"/>
    <property type="match status" value="1"/>
</dbReference>
<dbReference type="Gene3D" id="3.40.50.720">
    <property type="entry name" value="NAD(P)-binding Rossmann-like Domain"/>
    <property type="match status" value="1"/>
</dbReference>
<dbReference type="SUPFAM" id="SSF51735">
    <property type="entry name" value="NAD(P)-binding Rossmann-fold domains"/>
    <property type="match status" value="1"/>
</dbReference>
<gene>
    <name evidence="3" type="ORF">GE300_13105</name>
</gene>
<organism evidence="3 4">
    <name type="scientific">Halovulum marinum</name>
    <dbReference type="NCBI Taxonomy" id="2662447"/>
    <lineage>
        <taxon>Bacteria</taxon>
        <taxon>Pseudomonadati</taxon>
        <taxon>Pseudomonadota</taxon>
        <taxon>Alphaproteobacteria</taxon>
        <taxon>Rhodobacterales</taxon>
        <taxon>Paracoccaceae</taxon>
        <taxon>Halovulum</taxon>
    </lineage>
</organism>
<dbReference type="RefSeq" id="WP_154447037.1">
    <property type="nucleotide sequence ID" value="NZ_WIND01000010.1"/>
</dbReference>
<evidence type="ECO:0000259" key="1">
    <source>
        <dbReference type="Pfam" id="PF01408"/>
    </source>
</evidence>
<reference evidence="3 4" key="1">
    <citation type="submission" date="2019-10" db="EMBL/GenBank/DDBJ databases">
        <title>Cognatihalovulum marinum gen. nov. sp. nov., a new member of the family Rhodobacteraceae isolated from deep seawater of the Northwest Indian Ocean.</title>
        <authorList>
            <person name="Ruan C."/>
            <person name="Wang J."/>
            <person name="Zheng X."/>
            <person name="Song L."/>
            <person name="Zhu Y."/>
            <person name="Huang Y."/>
            <person name="Lu Z."/>
            <person name="Du W."/>
            <person name="Huang L."/>
            <person name="Dai X."/>
        </authorList>
    </citation>
    <scope>NUCLEOTIDE SEQUENCE [LARGE SCALE GENOMIC DNA]</scope>
    <source>
        <strain evidence="3 4">2CG4</strain>
    </source>
</reference>
<dbReference type="InterPro" id="IPR000683">
    <property type="entry name" value="Gfo/Idh/MocA-like_OxRdtase_N"/>
</dbReference>
<proteinExistence type="predicted"/>
<dbReference type="GO" id="GO:0000166">
    <property type="term" value="F:nucleotide binding"/>
    <property type="evidence" value="ECO:0007669"/>
    <property type="project" value="InterPro"/>
</dbReference>
<feature type="domain" description="Gfo/Idh/MocA-like oxidoreductase N-terminal" evidence="1">
    <location>
        <begin position="12"/>
        <end position="131"/>
    </location>
</feature>
<dbReference type="Pfam" id="PF22725">
    <property type="entry name" value="GFO_IDH_MocA_C3"/>
    <property type="match status" value="1"/>
</dbReference>
<dbReference type="Pfam" id="PF01408">
    <property type="entry name" value="GFO_IDH_MocA"/>
    <property type="match status" value="1"/>
</dbReference>
<name>A0A6L5Z1V2_9RHOB</name>
<dbReference type="InterPro" id="IPR036291">
    <property type="entry name" value="NAD(P)-bd_dom_sf"/>
</dbReference>
<sequence length="350" mass="37166">MNNTPDTQRTGVALIGAGMIGKTHVAALSDLRDRVRLDAVITRHPERAEHLAEHYAGPPPRFCSDLGTVTGNADVQVAIVATPPSVRIGLIEELAGAGKHILLEKPVARTTAEAERVVEICARAGVTLGVLFQHRVRPASKAAVRHFAGGRLGRLGHVEIAAPLWRDQAYYDEPGRGTYARDGGGVLITQAIHTIDLALSLTGPVASVQAMTATTPLHRMEAEDLAVAGLRFASGAVGSLVVSTATFPHREEAVTLHCEHASLRLGRNSLQLSWRDGRFEADAATGEDADDSGALVAQHAWHRGVIEDFIAAVRAGRAPIVPGREALAAHRLIEAIETSSRTGRPVDVAH</sequence>
<dbReference type="InterPro" id="IPR055170">
    <property type="entry name" value="GFO_IDH_MocA-like_dom"/>
</dbReference>
<protein>
    <submittedName>
        <fullName evidence="3">Gfo/Idh/MocA family oxidoreductase</fullName>
    </submittedName>
</protein>
<dbReference type="InterPro" id="IPR052515">
    <property type="entry name" value="Gfo/Idh/MocA_Oxidoreductase"/>
</dbReference>
<dbReference type="PANTHER" id="PTHR43249">
    <property type="entry name" value="UDP-N-ACETYL-2-AMINO-2-DEOXY-D-GLUCURONATE OXIDASE"/>
    <property type="match status" value="1"/>
</dbReference>
<feature type="domain" description="GFO/IDH/MocA-like oxidoreductase" evidence="2">
    <location>
        <begin position="146"/>
        <end position="264"/>
    </location>
</feature>
<dbReference type="PANTHER" id="PTHR43249:SF1">
    <property type="entry name" value="D-GLUCOSIDE 3-DEHYDROGENASE"/>
    <property type="match status" value="1"/>
</dbReference>
<evidence type="ECO:0000313" key="4">
    <source>
        <dbReference type="Proteomes" id="UP000474957"/>
    </source>
</evidence>
<comment type="caution">
    <text evidence="3">The sequence shown here is derived from an EMBL/GenBank/DDBJ whole genome shotgun (WGS) entry which is preliminary data.</text>
</comment>